<comment type="caution">
    <text evidence="1">The sequence shown here is derived from an EMBL/GenBank/DDBJ whole genome shotgun (WGS) entry which is preliminary data.</text>
</comment>
<protein>
    <submittedName>
        <fullName evidence="1">Uncharacterized protein</fullName>
    </submittedName>
</protein>
<sequence length="120" mass="13598">MLFELVSGKRNVVKSEDSSFTFFPSLAADVVMAKGDILSLLDSRLNMEASVEQVMRIFKLAYWCIQDEVDNRPTMSQVEQILEGFLDVNMPPVPQSIEHLFANTEHLVFVELSSTRNSQV</sequence>
<dbReference type="Proteomes" id="UP001056120">
    <property type="component" value="Linkage Group LG23"/>
</dbReference>
<reference evidence="2" key="1">
    <citation type="journal article" date="2022" name="Mol. Ecol. Resour.">
        <title>The genomes of chicory, endive, great burdock and yacon provide insights into Asteraceae palaeo-polyploidization history and plant inulin production.</title>
        <authorList>
            <person name="Fan W."/>
            <person name="Wang S."/>
            <person name="Wang H."/>
            <person name="Wang A."/>
            <person name="Jiang F."/>
            <person name="Liu H."/>
            <person name="Zhao H."/>
            <person name="Xu D."/>
            <person name="Zhang Y."/>
        </authorList>
    </citation>
    <scope>NUCLEOTIDE SEQUENCE [LARGE SCALE GENOMIC DNA]</scope>
    <source>
        <strain evidence="2">cv. Yunnan</strain>
    </source>
</reference>
<keyword evidence="2" id="KW-1185">Reference proteome</keyword>
<gene>
    <name evidence="1" type="ORF">L1987_68851</name>
</gene>
<accession>A0ACB9B5X7</accession>
<organism evidence="1 2">
    <name type="scientific">Smallanthus sonchifolius</name>
    <dbReference type="NCBI Taxonomy" id="185202"/>
    <lineage>
        <taxon>Eukaryota</taxon>
        <taxon>Viridiplantae</taxon>
        <taxon>Streptophyta</taxon>
        <taxon>Embryophyta</taxon>
        <taxon>Tracheophyta</taxon>
        <taxon>Spermatophyta</taxon>
        <taxon>Magnoliopsida</taxon>
        <taxon>eudicotyledons</taxon>
        <taxon>Gunneridae</taxon>
        <taxon>Pentapetalae</taxon>
        <taxon>asterids</taxon>
        <taxon>campanulids</taxon>
        <taxon>Asterales</taxon>
        <taxon>Asteraceae</taxon>
        <taxon>Asteroideae</taxon>
        <taxon>Heliantheae alliance</taxon>
        <taxon>Millerieae</taxon>
        <taxon>Smallanthus</taxon>
    </lineage>
</organism>
<evidence type="ECO:0000313" key="2">
    <source>
        <dbReference type="Proteomes" id="UP001056120"/>
    </source>
</evidence>
<dbReference type="EMBL" id="CM042040">
    <property type="protein sequence ID" value="KAI3717309.1"/>
    <property type="molecule type" value="Genomic_DNA"/>
</dbReference>
<reference evidence="1 2" key="2">
    <citation type="journal article" date="2022" name="Mol. Ecol. Resour.">
        <title>The genomes of chicory, endive, great burdock and yacon provide insights into Asteraceae paleo-polyploidization history and plant inulin production.</title>
        <authorList>
            <person name="Fan W."/>
            <person name="Wang S."/>
            <person name="Wang H."/>
            <person name="Wang A."/>
            <person name="Jiang F."/>
            <person name="Liu H."/>
            <person name="Zhao H."/>
            <person name="Xu D."/>
            <person name="Zhang Y."/>
        </authorList>
    </citation>
    <scope>NUCLEOTIDE SEQUENCE [LARGE SCALE GENOMIC DNA]</scope>
    <source>
        <strain evidence="2">cv. Yunnan</strain>
        <tissue evidence="1">Leaves</tissue>
    </source>
</reference>
<name>A0ACB9B5X7_9ASTR</name>
<evidence type="ECO:0000313" key="1">
    <source>
        <dbReference type="EMBL" id="KAI3717309.1"/>
    </source>
</evidence>
<proteinExistence type="predicted"/>